<dbReference type="InterPro" id="IPR042003">
    <property type="entry name" value="Sortase_E"/>
</dbReference>
<evidence type="ECO:0000313" key="4">
    <source>
        <dbReference type="Proteomes" id="UP000014417"/>
    </source>
</evidence>
<dbReference type="Proteomes" id="UP000014417">
    <property type="component" value="Unassembled WGS sequence"/>
</dbReference>
<comment type="caution">
    <text evidence="3">The sequence shown here is derived from an EMBL/GenBank/DDBJ whole genome shotgun (WGS) entry which is preliminary data.</text>
</comment>
<reference evidence="3 4" key="1">
    <citation type="submission" date="2013-04" db="EMBL/GenBank/DDBJ databases">
        <title>The Genome Sequence of Propionimicrobium lymphophilum ACS-093-V-SCH5.</title>
        <authorList>
            <consortium name="The Broad Institute Genomics Platform"/>
            <person name="Earl A."/>
            <person name="Ward D."/>
            <person name="Feldgarden M."/>
            <person name="Gevers D."/>
            <person name="Saerens B."/>
            <person name="Vaneechoutte M."/>
            <person name="Walker B."/>
            <person name="Young S."/>
            <person name="Zeng Q."/>
            <person name="Gargeya S."/>
            <person name="Fitzgerald M."/>
            <person name="Haas B."/>
            <person name="Abouelleil A."/>
            <person name="Allen A.W."/>
            <person name="Alvarado L."/>
            <person name="Arachchi H.M."/>
            <person name="Berlin A.M."/>
            <person name="Chapman S.B."/>
            <person name="Gainer-Dewar J."/>
            <person name="Goldberg J."/>
            <person name="Griggs A."/>
            <person name="Gujja S."/>
            <person name="Hansen M."/>
            <person name="Howarth C."/>
            <person name="Imamovic A."/>
            <person name="Ireland A."/>
            <person name="Larimer J."/>
            <person name="McCowan C."/>
            <person name="Murphy C."/>
            <person name="Pearson M."/>
            <person name="Poon T.W."/>
            <person name="Priest M."/>
            <person name="Roberts A."/>
            <person name="Saif S."/>
            <person name="Shea T."/>
            <person name="Sisk P."/>
            <person name="Sykes S."/>
            <person name="Wortman J."/>
            <person name="Nusbaum C."/>
            <person name="Birren B."/>
        </authorList>
    </citation>
    <scope>NUCLEOTIDE SEQUENCE [LARGE SCALE GENOMIC DNA]</scope>
    <source>
        <strain evidence="3 4">ACS-093-V-SCH5</strain>
    </source>
</reference>
<name>S2W5N5_9ACTN</name>
<evidence type="ECO:0000313" key="3">
    <source>
        <dbReference type="EMBL" id="EPD33585.1"/>
    </source>
</evidence>
<accession>S2W5N5</accession>
<dbReference type="PATRIC" id="fig|883161.3.peg.342"/>
<organism evidence="3 4">
    <name type="scientific">Propionimicrobium lymphophilum ACS-093-V-SCH5</name>
    <dbReference type="NCBI Taxonomy" id="883161"/>
    <lineage>
        <taxon>Bacteria</taxon>
        <taxon>Bacillati</taxon>
        <taxon>Actinomycetota</taxon>
        <taxon>Actinomycetes</taxon>
        <taxon>Propionibacteriales</taxon>
        <taxon>Propionibacteriaceae</taxon>
        <taxon>Propionimicrobium</taxon>
    </lineage>
</organism>
<proteinExistence type="predicted"/>
<dbReference type="Pfam" id="PF04203">
    <property type="entry name" value="Sortase"/>
    <property type="match status" value="1"/>
</dbReference>
<dbReference type="NCBIfam" id="TIGR01076">
    <property type="entry name" value="sortase_fam"/>
    <property type="match status" value="1"/>
</dbReference>
<dbReference type="CDD" id="cd05830">
    <property type="entry name" value="Sortase_E"/>
    <property type="match status" value="1"/>
</dbReference>
<keyword evidence="2" id="KW-0812">Transmembrane</keyword>
<dbReference type="InterPro" id="IPR005754">
    <property type="entry name" value="Sortase"/>
</dbReference>
<dbReference type="HOGENOM" id="CLU_045680_5_1_11"/>
<keyword evidence="1" id="KW-0378">Hydrolase</keyword>
<evidence type="ECO:0000256" key="2">
    <source>
        <dbReference type="SAM" id="Phobius"/>
    </source>
</evidence>
<dbReference type="InterPro" id="IPR023365">
    <property type="entry name" value="Sortase_dom-sf"/>
</dbReference>
<keyword evidence="2" id="KW-1133">Transmembrane helix</keyword>
<dbReference type="SUPFAM" id="SSF63817">
    <property type="entry name" value="Sortase"/>
    <property type="match status" value="1"/>
</dbReference>
<dbReference type="OrthoDB" id="5242879at2"/>
<sequence length="228" mass="24518">MLTPSRPRWPANTASCGLVNPDILSFVAEKKSKSWVLRLAWVGLVAVVVAVAAFVAWQLIGSNQLGRNKIAQNLAEFDDACAAGTQPSVVGVLKIGDQRYPILEGVGRDQLSAGVGLYPDSAAPGQVGNTAIAGYRLTNGEPFRNLLDLKVGDAIQLETCKEVFEYEVVVSPDRLTVGSDDDWVLDEVPGEQGKRATMPMLTLTTSQDLLPTGDRSVCFAKYLGKRAR</sequence>
<protein>
    <submittedName>
        <fullName evidence="3">Sortase</fullName>
    </submittedName>
</protein>
<dbReference type="EMBL" id="AGZR01000004">
    <property type="protein sequence ID" value="EPD33585.1"/>
    <property type="molecule type" value="Genomic_DNA"/>
</dbReference>
<gene>
    <name evidence="3" type="ORF">HMPREF9306_00339</name>
</gene>
<dbReference type="STRING" id="883161.HMPREF9306_00339"/>
<evidence type="ECO:0000256" key="1">
    <source>
        <dbReference type="ARBA" id="ARBA00022801"/>
    </source>
</evidence>
<feature type="transmembrane region" description="Helical" evidence="2">
    <location>
        <begin position="39"/>
        <end position="60"/>
    </location>
</feature>
<keyword evidence="4" id="KW-1185">Reference proteome</keyword>
<dbReference type="GO" id="GO:0016787">
    <property type="term" value="F:hydrolase activity"/>
    <property type="evidence" value="ECO:0007669"/>
    <property type="project" value="UniProtKB-KW"/>
</dbReference>
<dbReference type="Gene3D" id="2.40.260.10">
    <property type="entry name" value="Sortase"/>
    <property type="match status" value="1"/>
</dbReference>
<keyword evidence="2" id="KW-0472">Membrane</keyword>
<dbReference type="AlphaFoldDB" id="S2W5N5"/>